<feature type="compositionally biased region" description="Polar residues" evidence="1">
    <location>
        <begin position="736"/>
        <end position="748"/>
    </location>
</feature>
<feature type="region of interest" description="Disordered" evidence="1">
    <location>
        <begin position="348"/>
        <end position="372"/>
    </location>
</feature>
<feature type="compositionally biased region" description="Low complexity" evidence="1">
    <location>
        <begin position="1456"/>
        <end position="1491"/>
    </location>
</feature>
<keyword evidence="3" id="KW-1185">Reference proteome</keyword>
<feature type="region of interest" description="Disordered" evidence="1">
    <location>
        <begin position="893"/>
        <end position="918"/>
    </location>
</feature>
<feature type="compositionally biased region" description="Polar residues" evidence="1">
    <location>
        <begin position="204"/>
        <end position="218"/>
    </location>
</feature>
<feature type="compositionally biased region" description="Low complexity" evidence="1">
    <location>
        <begin position="179"/>
        <end position="203"/>
    </location>
</feature>
<sequence length="1681" mass="183043">MAGTSLNDPSNLAPPENDSPNNNGLEKQQPPTPMVVRRARPKHGSTTSPKKKRSVVGLNKSTGGNNSNGIKNSPDTSDSNSNNNNNNEGDVVTDKTERTASLFGSTTTSGAGTRRHRANRLLDLDSFLHGHYHSTNSLDTPAAASQAGSAATDHSVNSGDDGIVRPLSIRRRGGRRPRALSALTSSSAYDSSSQQGSGSQQLLPPTSITGMLLQQQKGQHIRRPSSPSRSSVAPSSISMFRDPEAYRRKVESIRAEAGTSWLNAFVELQSQDSASPGTAEAGNASPSSKNRHPDDTFSTNSFAAAGDESSNIHRVIKDTDSIASSAATGNHQGSSSFSLPKFLFPRRKPAKRNEIPKSILSSTKAKESDEDKACSSIGKASVASSKSSDIVSQNILGSPKSFSTGTATPHIASQSPTPEIPLTETQQAAADIPKTCPSIYPRSVTLYHIITYEESPFSTITIPDTSKVISRRLYSSTTPNDIKLSITDSDTNMALITTPTSSNSDGDEQEPRVPEVANTFSLDSLLRLEQIHCSQQTQLKYRLEFKTTPYDYPMWIDIGISNNPKSTFIQTLKSAIQMNWERPNGKGNQVYRQGRCVKCNWTGRIDKDFDLFDLLPQSPVSANQDTQQYIRSSKDLDYFVLSDDGDDNKLPKKIQNCLECGRNYLVEFYGLDGTDPRSMPVPTSNMPTDLQKAAAATKNDNTKPPVSLPRKMTWKSLLNPLQLQLSIKKSLKSLSEPDNPSVPTNIKRSGSSFSSTSSTKTSTRASTGINDNSTSITVFDEKKQLLCIQDKTRLTSRIVGDIEERASHIAVAVGMPFGVLDNSLSLYLQLSVFKTDDEKLYKWVPSGLIVQSVPGAYPSASSIISASLSSSSQQQSGSIWSISGVFSSSKSTAKGGKVDGEECEPQDSDNNKAKEEKSVLQKELQAQIRHAYSSKISERPIYFCQTNLNIYIFTLRSKYWDEQEQYHTQQTSQPSSPTSKNPRTQSKTRRLSFNKDIANNHPEKYLRLLYLIPLNKLKRLDVGPNRQYITLHVDTFDPPHPYASSAFGGKIVPFSSLFVNKATTASVNVGDHASPSPAGPPNSSSTAGGTTSHSSSKPNSKKAKQTKPSTSNFLDSDDEDTNVNLKGGSIGPTKLPNRSVVIMIRDKVVCSDLLDSLVEVLYDADIVKSPRKQRSDTATSTATVASDKENPASSGGLSGQRSNVSSKGKDKNITEEGDDDVNQPAHRIINHDVEWAMHHLQRQVFLKPGQFAELLNDPDNNAADTTVDTVDNTTTTTTTTKLLTAEQSVTTTRNAKTWFDGVRSRELNNVWNELFYLSGCGKGGPGALVDPASSTDNVIIDKVTYEFLKLYYCVGWVPKYTATPTPAGTPPIQPTTKSNILLPKVPGLQPRTVVATNHFLYLVRERIDIWPPPARNLTKFYKQWQTTKPPTVVTSDPDTYDPESITQLLQAHRSRANSSVANSSSISALTRSPASSTRPHTPSAATTAAGSSSAIAGSLGNISEKMSIANRLDNLPLRFSLSTTFEWMAEHVAQYDRVERIRPIECLKKIEVRSLNVAILPRDYLNSNPSSSGGNRDDELEELEKWGLDGQTVMGCTASGWASVVRLTFDPLVPISPPDITIATINSDGNDNENQDGCKIPNAQNSTWDLFFATDSGAREFISSIMSLAKEIDMNPLPVLS</sequence>
<feature type="region of interest" description="Disordered" evidence="1">
    <location>
        <begin position="272"/>
        <end position="305"/>
    </location>
</feature>
<feature type="compositionally biased region" description="Low complexity" evidence="1">
    <location>
        <begin position="968"/>
        <end position="979"/>
    </location>
</feature>
<dbReference type="OrthoDB" id="676979at2759"/>
<feature type="compositionally biased region" description="Low complexity" evidence="1">
    <location>
        <begin position="99"/>
        <end position="112"/>
    </location>
</feature>
<feature type="compositionally biased region" description="Low complexity" evidence="1">
    <location>
        <begin position="1176"/>
        <end position="1185"/>
    </location>
</feature>
<feature type="region of interest" description="Disordered" evidence="1">
    <location>
        <begin position="1"/>
        <end position="116"/>
    </location>
</feature>
<gene>
    <name evidence="2" type="ORF">H4219_002930</name>
</gene>
<dbReference type="Proteomes" id="UP001150538">
    <property type="component" value="Unassembled WGS sequence"/>
</dbReference>
<feature type="region of interest" description="Disordered" evidence="1">
    <location>
        <begin position="1070"/>
        <end position="1135"/>
    </location>
</feature>
<reference evidence="2" key="1">
    <citation type="submission" date="2022-07" db="EMBL/GenBank/DDBJ databases">
        <title>Phylogenomic reconstructions and comparative analyses of Kickxellomycotina fungi.</title>
        <authorList>
            <person name="Reynolds N.K."/>
            <person name="Stajich J.E."/>
            <person name="Barry K."/>
            <person name="Grigoriev I.V."/>
            <person name="Crous P."/>
            <person name="Smith M.E."/>
        </authorList>
    </citation>
    <scope>NUCLEOTIDE SEQUENCE</scope>
    <source>
        <strain evidence="2">NBRC 100468</strain>
    </source>
</reference>
<feature type="compositionally biased region" description="Polar residues" evidence="1">
    <location>
        <begin position="1"/>
        <end position="10"/>
    </location>
</feature>
<feature type="compositionally biased region" description="Low complexity" evidence="1">
    <location>
        <begin position="72"/>
        <end position="87"/>
    </location>
</feature>
<feature type="compositionally biased region" description="Low complexity" evidence="1">
    <location>
        <begin position="142"/>
        <end position="151"/>
    </location>
</feature>
<feature type="compositionally biased region" description="Basic residues" evidence="1">
    <location>
        <begin position="168"/>
        <end position="178"/>
    </location>
</feature>
<feature type="compositionally biased region" description="Low complexity" evidence="1">
    <location>
        <begin position="1073"/>
        <end position="1096"/>
    </location>
</feature>
<feature type="region of interest" description="Disordered" evidence="1">
    <location>
        <begin position="1170"/>
        <end position="1225"/>
    </location>
</feature>
<feature type="compositionally biased region" description="Low complexity" evidence="1">
    <location>
        <begin position="749"/>
        <end position="767"/>
    </location>
</feature>
<comment type="caution">
    <text evidence="2">The sequence shown here is derived from an EMBL/GenBank/DDBJ whole genome shotgun (WGS) entry which is preliminary data.</text>
</comment>
<feature type="compositionally biased region" description="Basic residues" evidence="1">
    <location>
        <begin position="37"/>
        <end position="54"/>
    </location>
</feature>
<proteinExistence type="predicted"/>
<protein>
    <submittedName>
        <fullName evidence="2">Uncharacterized protein</fullName>
    </submittedName>
</protein>
<name>A0A9W8A5P0_9FUNG</name>
<dbReference type="EMBL" id="JANBPU010000058">
    <property type="protein sequence ID" value="KAJ1917937.1"/>
    <property type="molecule type" value="Genomic_DNA"/>
</dbReference>
<feature type="region of interest" description="Disordered" evidence="1">
    <location>
        <begin position="965"/>
        <end position="991"/>
    </location>
</feature>
<accession>A0A9W8A5P0</accession>
<feature type="compositionally biased region" description="Basic and acidic residues" evidence="1">
    <location>
        <begin position="909"/>
        <end position="918"/>
    </location>
</feature>
<organism evidence="2 3">
    <name type="scientific">Mycoemilia scoparia</name>
    <dbReference type="NCBI Taxonomy" id="417184"/>
    <lineage>
        <taxon>Eukaryota</taxon>
        <taxon>Fungi</taxon>
        <taxon>Fungi incertae sedis</taxon>
        <taxon>Zoopagomycota</taxon>
        <taxon>Kickxellomycotina</taxon>
        <taxon>Kickxellomycetes</taxon>
        <taxon>Kickxellales</taxon>
        <taxon>Kickxellaceae</taxon>
        <taxon>Mycoemilia</taxon>
    </lineage>
</organism>
<evidence type="ECO:0000313" key="2">
    <source>
        <dbReference type="EMBL" id="KAJ1917937.1"/>
    </source>
</evidence>
<feature type="region of interest" description="Disordered" evidence="1">
    <location>
        <begin position="732"/>
        <end position="772"/>
    </location>
</feature>
<feature type="region of interest" description="Disordered" evidence="1">
    <location>
        <begin position="1453"/>
        <end position="1491"/>
    </location>
</feature>
<evidence type="ECO:0000313" key="3">
    <source>
        <dbReference type="Proteomes" id="UP001150538"/>
    </source>
</evidence>
<feature type="compositionally biased region" description="Low complexity" evidence="1">
    <location>
        <begin position="224"/>
        <end position="237"/>
    </location>
</feature>
<feature type="compositionally biased region" description="Polar residues" evidence="1">
    <location>
        <begin position="59"/>
        <end position="71"/>
    </location>
</feature>
<feature type="region of interest" description="Disordered" evidence="1">
    <location>
        <begin position="399"/>
        <end position="418"/>
    </location>
</feature>
<feature type="region of interest" description="Disordered" evidence="1">
    <location>
        <begin position="138"/>
        <end position="237"/>
    </location>
</feature>
<feature type="compositionally biased region" description="Polar residues" evidence="1">
    <location>
        <begin position="1191"/>
        <end position="1206"/>
    </location>
</feature>
<evidence type="ECO:0000256" key="1">
    <source>
        <dbReference type="SAM" id="MobiDB-lite"/>
    </source>
</evidence>